<dbReference type="InterPro" id="IPR006674">
    <property type="entry name" value="HD_domain"/>
</dbReference>
<accession>A0A3G1A860</accession>
<dbReference type="InterPro" id="IPR016130">
    <property type="entry name" value="Tyr_Pase_AS"/>
</dbReference>
<dbReference type="EMBL" id="CP007493">
    <property type="protein sequence ID" value="AJB42345.1"/>
    <property type="molecule type" value="Genomic_DNA"/>
</dbReference>
<gene>
    <name evidence="2" type="ORF">TCARB_1299</name>
</gene>
<proteinExistence type="predicted"/>
<dbReference type="PROSITE" id="PS50056">
    <property type="entry name" value="TYR_PHOSPHATASE_2"/>
    <property type="match status" value="1"/>
</dbReference>
<dbReference type="SUPFAM" id="SSF52799">
    <property type="entry name" value="(Phosphotyrosine protein) phosphatases II"/>
    <property type="match status" value="1"/>
</dbReference>
<dbReference type="RefSeq" id="WP_052887024.1">
    <property type="nucleotide sequence ID" value="NZ_CP007493.1"/>
</dbReference>
<dbReference type="Pfam" id="PF22785">
    <property type="entry name" value="Tc-R-P"/>
    <property type="match status" value="1"/>
</dbReference>
<name>A0A3G1A860_9CREN</name>
<dbReference type="GeneID" id="25406710"/>
<dbReference type="InterPro" id="IPR003607">
    <property type="entry name" value="HD/PDEase_dom"/>
</dbReference>
<dbReference type="KEGG" id="tcb:TCARB_1299"/>
<dbReference type="AlphaFoldDB" id="A0A3G1A860"/>
<reference evidence="3" key="1">
    <citation type="book" date="2010" name="EXTREMOPHILES" publisher="0:0-0">
        <title>Complete genome sequences of ten hyperthermophilic archaea reveal their metabolic capabilities and possible ecological roles.</title>
        <editorList>
            <person name="?"/>
        </editorList>
        <authorList>
            <person name="Ravin N.V."/>
            <person name="Mardanov A.V."/>
            <person name="Bonch-Osmolovskaya E.A."/>
            <person name="Skryabin K.G."/>
        </authorList>
    </citation>
    <scope>NUCLEOTIDE SEQUENCE [LARGE SCALE GENOMIC DNA]</scope>
    <source>
        <strain evidence="3">1505</strain>
    </source>
</reference>
<dbReference type="InterPro" id="IPR000387">
    <property type="entry name" value="Tyr_Pase_dom"/>
</dbReference>
<sequence>MARLRDLNGGLYWSSCPDTETLRQLAKRGLGLVVDLTENECRYELPSTVEKISYPIPDFSFRAFEGVLYKAVLPALEALRSGKGVLIHCYGGIGRSGSTVGMLLALRDNASPDTILGRLRSLGYVNETISQGLALRWFFRAIKIADLSFLKRLLEEVENTGYWGYLDHASTVAGVALDVLDALQDKYRFTAQDRLNTYVAGLLHDIGRVWGREEDHHIIGAEYVKKTGFLGDKVDLDIVSKTILYHRRKTRITEDQELASMGVKALVIAATVRLADSFKNAYKGEGIYVGTEMANDKLVVKINGYMREEVDFDRFYEKAEALEEVTKMRVEAVEEF</sequence>
<dbReference type="SUPFAM" id="SSF109604">
    <property type="entry name" value="HD-domain/PDEase-like"/>
    <property type="match status" value="1"/>
</dbReference>
<evidence type="ECO:0000313" key="2">
    <source>
        <dbReference type="EMBL" id="AJB42345.1"/>
    </source>
</evidence>
<protein>
    <recommendedName>
        <fullName evidence="1">Tyrosine specific protein phosphatases domain-containing protein</fullName>
    </recommendedName>
</protein>
<dbReference type="Pfam" id="PF01966">
    <property type="entry name" value="HD"/>
    <property type="match status" value="1"/>
</dbReference>
<dbReference type="Gene3D" id="3.90.190.10">
    <property type="entry name" value="Protein tyrosine phosphatase superfamily"/>
    <property type="match status" value="1"/>
</dbReference>
<dbReference type="CDD" id="cd00077">
    <property type="entry name" value="HDc"/>
    <property type="match status" value="1"/>
</dbReference>
<dbReference type="InterPro" id="IPR029021">
    <property type="entry name" value="Prot-tyrosine_phosphatase-like"/>
</dbReference>
<evidence type="ECO:0000259" key="1">
    <source>
        <dbReference type="PROSITE" id="PS50056"/>
    </source>
</evidence>
<feature type="domain" description="Tyrosine specific protein phosphatases" evidence="1">
    <location>
        <begin position="70"/>
        <end position="121"/>
    </location>
</feature>
<dbReference type="PROSITE" id="PS00383">
    <property type="entry name" value="TYR_PHOSPHATASE_1"/>
    <property type="match status" value="1"/>
</dbReference>
<dbReference type="Proteomes" id="UP000266720">
    <property type="component" value="Chromosome"/>
</dbReference>
<organism evidence="2 3">
    <name type="scientific">Thermofilum adornatum 1505</name>
    <dbReference type="NCBI Taxonomy" id="697581"/>
    <lineage>
        <taxon>Archaea</taxon>
        <taxon>Thermoproteota</taxon>
        <taxon>Thermoprotei</taxon>
        <taxon>Thermofilales</taxon>
        <taxon>Thermofilaceae</taxon>
        <taxon>Thermofilum</taxon>
    </lineage>
</organism>
<dbReference type="STRING" id="697581.TCARB_1299"/>
<dbReference type="Gene3D" id="1.10.3210.10">
    <property type="entry name" value="Hypothetical protein af1432"/>
    <property type="match status" value="1"/>
</dbReference>
<evidence type="ECO:0000313" key="3">
    <source>
        <dbReference type="Proteomes" id="UP000266720"/>
    </source>
</evidence>